<sequence length="1108" mass="123407">MKPVLCAFVTAVIALQCAECLKRTYYIGIREENWDYAPSRRNLINNRSIDQEHASVFLSNGPNRIGSVYRKAVYRQYTDDSYSTEIPKPEWLGFLGPILRAEVGDVMVVHMKNFASRPYSLHPHGVFYKKDSEGALYPDGTSGHDKSDDAVAPGQSWTYTWEVKPEYGPTEDDANCLTWIYHSHVDAPKDIASGLIGALLTCKKGTLNSSDKRSDVDDFILMFSVVDENLSWYLQKNVEKFCSEPDATKTLMESADEDFSESNLMHSINGYVYGNLPSLKVCVGRPVSWHLFGIGNEVDIHSAYFHGHTLMDRKHRTDVLSLFPATFVTATMIPRTKGKWLLSCQVNDHIQGMQGFYEVSACGSAASPTEAPGTERRFYIAAEEMEWNYAPSGMNYMNNASLTEPDSDSEPYFSRDGGKLGGTYLKARYISYTDETFTTKTHIAGSDDHLGILGPVIRAETGDVIIVTFLNKATRDYSIQPHGLHYEKAYEGAMYQDGTHKDGASVAPGQKFTYHWRVIEGPSSDDPPCLSYLYYSAVNPVRDTNSGLFGPIQVCKKGVLDGSGHQRADKIQHEFFLLFSVMDENESWYLEQNIKKFGSGDSDPDNEEFQDSNKMHAVNGRMYGNLPSLDLCNGEHAVWHTLGLGTEVDIHAIYFQGNTFQRDGMNRDTLSIFPHTTVTVNMTPDNNGMFELSCLTTDHYQAGMRQHYTVKSCSAKTPASEHFTSTVRYYIAAEEVVWNYAPNRTWELEKHNTTLKESPGSIYLEKSSDQIGAEYKKVVFREYTDGTFTKEKHRGPEEEHLGIMGPILRAEVGERIQVVFKNKASRPYSVHAHGVKTSEPHQNGVPPGDVLTYNWTIPERSGPGPKDPDCITFAYYSSVSFVETDHSHRADVYDLFPGTFQTIELIAGSPGQWLLHCHVTDHIYAGMEALLTVNSKETNTLSGITTHALTEEYLRKGEEEVTELPRAEGNSTLRSKRIGERHVTQVSESTIQKTPIPIGRRQPMTSYGATRKYKGAPGETASISSSFGPVLSDCIYTNSGLVDELVGKFEKVLFSLNFPGAGESDRMTMTFVFDVIASGGERSSGWCMRAAVCLGRALAAAAAAGTAR</sequence>
<dbReference type="OrthoDB" id="2121828at2759"/>
<evidence type="ECO:0000256" key="15">
    <source>
        <dbReference type="ARBA" id="ARBA00023180"/>
    </source>
</evidence>
<keyword evidence="8 16" id="KW-0732">Signal</keyword>
<dbReference type="FunFam" id="2.60.40.420:FF:000028">
    <property type="entry name" value="Ceruloplasmin"/>
    <property type="match status" value="1"/>
</dbReference>
<evidence type="ECO:0000256" key="5">
    <source>
        <dbReference type="ARBA" id="ARBA00022448"/>
    </source>
</evidence>
<evidence type="ECO:0000256" key="12">
    <source>
        <dbReference type="ARBA" id="ARBA00023065"/>
    </source>
</evidence>
<gene>
    <name evidence="19" type="ORF">DPX16_22797</name>
</gene>
<comment type="similarity">
    <text evidence="3">Belongs to the multicopper oxidase family.</text>
</comment>
<evidence type="ECO:0000256" key="11">
    <source>
        <dbReference type="ARBA" id="ARBA00023002"/>
    </source>
</evidence>
<evidence type="ECO:0000256" key="16">
    <source>
        <dbReference type="SAM" id="SignalP"/>
    </source>
</evidence>
<comment type="subcellular location">
    <subcellularLocation>
        <location evidence="2">Membrane</location>
        <topology evidence="2">Single-pass membrane protein</topology>
    </subcellularLocation>
</comment>
<name>A0A3N0YQI2_ANAGA</name>
<keyword evidence="10" id="KW-1133">Transmembrane helix</keyword>
<dbReference type="EMBL" id="RJVU01030023">
    <property type="protein sequence ID" value="ROL48472.1"/>
    <property type="molecule type" value="Genomic_DNA"/>
</dbReference>
<dbReference type="Pfam" id="PF07732">
    <property type="entry name" value="Cu-oxidase_3"/>
    <property type="match status" value="2"/>
</dbReference>
<evidence type="ECO:0000259" key="18">
    <source>
        <dbReference type="Pfam" id="PF07732"/>
    </source>
</evidence>
<keyword evidence="6" id="KW-0812">Transmembrane</keyword>
<keyword evidence="20" id="KW-1185">Reference proteome</keyword>
<dbReference type="Proteomes" id="UP000281406">
    <property type="component" value="Unassembled WGS sequence"/>
</dbReference>
<feature type="domain" description="Plastocyanin-like" evidence="17">
    <location>
        <begin position="783"/>
        <end position="934"/>
    </location>
</feature>
<evidence type="ECO:0000256" key="8">
    <source>
        <dbReference type="ARBA" id="ARBA00022729"/>
    </source>
</evidence>
<evidence type="ECO:0000259" key="17">
    <source>
        <dbReference type="Pfam" id="PF07731"/>
    </source>
</evidence>
<keyword evidence="11" id="KW-0560">Oxidoreductase</keyword>
<dbReference type="GO" id="GO:0005886">
    <property type="term" value="C:plasma membrane"/>
    <property type="evidence" value="ECO:0007669"/>
    <property type="project" value="TreeGrafter"/>
</dbReference>
<feature type="domain" description="Plastocyanin-like" evidence="18">
    <location>
        <begin position="452"/>
        <end position="555"/>
    </location>
</feature>
<dbReference type="AlphaFoldDB" id="A0A3N0YQI2"/>
<comment type="cofactor">
    <cofactor evidence="1">
        <name>Cu cation</name>
        <dbReference type="ChEBI" id="CHEBI:23378"/>
    </cofactor>
</comment>
<dbReference type="InterPro" id="IPR008972">
    <property type="entry name" value="Cupredoxin"/>
</dbReference>
<dbReference type="GO" id="GO:0005507">
    <property type="term" value="F:copper ion binding"/>
    <property type="evidence" value="ECO:0007669"/>
    <property type="project" value="InterPro"/>
</dbReference>
<evidence type="ECO:0000256" key="3">
    <source>
        <dbReference type="ARBA" id="ARBA00010609"/>
    </source>
</evidence>
<dbReference type="PANTHER" id="PTHR11709:SF233">
    <property type="entry name" value="FERROXIDASE HEPHL1"/>
    <property type="match status" value="1"/>
</dbReference>
<dbReference type="Pfam" id="PF07731">
    <property type="entry name" value="Cu-oxidase_2"/>
    <property type="match status" value="1"/>
</dbReference>
<evidence type="ECO:0000313" key="20">
    <source>
        <dbReference type="Proteomes" id="UP000281406"/>
    </source>
</evidence>
<keyword evidence="14" id="KW-1015">Disulfide bond</keyword>
<evidence type="ECO:0000256" key="6">
    <source>
        <dbReference type="ARBA" id="ARBA00022692"/>
    </source>
</evidence>
<dbReference type="InterPro" id="IPR002355">
    <property type="entry name" value="Cu_oxidase_Cu_BS"/>
</dbReference>
<dbReference type="InterPro" id="IPR011707">
    <property type="entry name" value="Cu-oxidase-like_N"/>
</dbReference>
<dbReference type="PROSITE" id="PS00080">
    <property type="entry name" value="MULTICOPPER_OXIDASE2"/>
    <property type="match status" value="1"/>
</dbReference>
<evidence type="ECO:0000256" key="13">
    <source>
        <dbReference type="ARBA" id="ARBA00023136"/>
    </source>
</evidence>
<evidence type="ECO:0000313" key="19">
    <source>
        <dbReference type="EMBL" id="ROL48472.1"/>
    </source>
</evidence>
<feature type="domain" description="Plastocyanin-like" evidence="18">
    <location>
        <begin position="94"/>
        <end position="200"/>
    </location>
</feature>
<protein>
    <recommendedName>
        <fullName evidence="4">ferroxidase</fullName>
        <ecNumber evidence="4">1.16.3.1</ecNumber>
    </recommendedName>
</protein>
<dbReference type="PANTHER" id="PTHR11709">
    <property type="entry name" value="MULTI-COPPER OXIDASE"/>
    <property type="match status" value="1"/>
</dbReference>
<dbReference type="SUPFAM" id="SSF49503">
    <property type="entry name" value="Cupredoxins"/>
    <property type="match status" value="6"/>
</dbReference>
<dbReference type="GO" id="GO:0004322">
    <property type="term" value="F:ferroxidase activity"/>
    <property type="evidence" value="ECO:0007669"/>
    <property type="project" value="UniProtKB-EC"/>
</dbReference>
<dbReference type="InterPro" id="IPR045087">
    <property type="entry name" value="Cu-oxidase_fam"/>
</dbReference>
<evidence type="ECO:0000256" key="7">
    <source>
        <dbReference type="ARBA" id="ARBA00022723"/>
    </source>
</evidence>
<organism evidence="19 20">
    <name type="scientific">Anabarilius grahami</name>
    <name type="common">Kanglang fish</name>
    <name type="synonym">Barilius grahami</name>
    <dbReference type="NCBI Taxonomy" id="495550"/>
    <lineage>
        <taxon>Eukaryota</taxon>
        <taxon>Metazoa</taxon>
        <taxon>Chordata</taxon>
        <taxon>Craniata</taxon>
        <taxon>Vertebrata</taxon>
        <taxon>Euteleostomi</taxon>
        <taxon>Actinopterygii</taxon>
        <taxon>Neopterygii</taxon>
        <taxon>Teleostei</taxon>
        <taxon>Ostariophysi</taxon>
        <taxon>Cypriniformes</taxon>
        <taxon>Xenocyprididae</taxon>
        <taxon>Xenocypridinae</taxon>
        <taxon>Xenocypridinae incertae sedis</taxon>
        <taxon>Anabarilius</taxon>
    </lineage>
</organism>
<dbReference type="CDD" id="cd04222">
    <property type="entry name" value="CuRO_1_ceruloplasmin"/>
    <property type="match status" value="1"/>
</dbReference>
<feature type="signal peptide" evidence="16">
    <location>
        <begin position="1"/>
        <end position="20"/>
    </location>
</feature>
<keyword evidence="15" id="KW-0325">Glycoprotein</keyword>
<proteinExistence type="inferred from homology"/>
<dbReference type="InterPro" id="IPR033138">
    <property type="entry name" value="Cu_oxidase_CS"/>
</dbReference>
<reference evidence="19 20" key="1">
    <citation type="submission" date="2018-10" db="EMBL/GenBank/DDBJ databases">
        <title>Genome assembly for a Yunnan-Guizhou Plateau 3E fish, Anabarilius grahami (Regan), and its evolutionary and genetic applications.</title>
        <authorList>
            <person name="Jiang W."/>
        </authorList>
    </citation>
    <scope>NUCLEOTIDE SEQUENCE [LARGE SCALE GENOMIC DNA]</scope>
    <source>
        <strain evidence="19">AG-KIZ</strain>
        <tissue evidence="19">Muscle</tissue>
    </source>
</reference>
<keyword evidence="5" id="KW-0813">Transport</keyword>
<dbReference type="FunFam" id="2.60.40.420:FF:000009">
    <property type="entry name" value="Ceruloplasmin"/>
    <property type="match status" value="1"/>
</dbReference>
<keyword evidence="9" id="KW-0677">Repeat</keyword>
<keyword evidence="7" id="KW-0479">Metal-binding</keyword>
<dbReference type="GO" id="GO:0006826">
    <property type="term" value="P:iron ion transport"/>
    <property type="evidence" value="ECO:0007669"/>
    <property type="project" value="TreeGrafter"/>
</dbReference>
<dbReference type="EC" id="1.16.3.1" evidence="4"/>
<evidence type="ECO:0000256" key="4">
    <source>
        <dbReference type="ARBA" id="ARBA00013107"/>
    </source>
</evidence>
<dbReference type="PROSITE" id="PS00079">
    <property type="entry name" value="MULTICOPPER_OXIDASE1"/>
    <property type="match status" value="2"/>
</dbReference>
<keyword evidence="12" id="KW-0406">Ion transport</keyword>
<dbReference type="InterPro" id="IPR011706">
    <property type="entry name" value="Cu-oxidase_C"/>
</dbReference>
<accession>A0A3N0YQI2</accession>
<evidence type="ECO:0000256" key="9">
    <source>
        <dbReference type="ARBA" id="ARBA00022737"/>
    </source>
</evidence>
<dbReference type="Gene3D" id="2.60.40.420">
    <property type="entry name" value="Cupredoxins - blue copper proteins"/>
    <property type="match status" value="5"/>
</dbReference>
<evidence type="ECO:0000256" key="10">
    <source>
        <dbReference type="ARBA" id="ARBA00022989"/>
    </source>
</evidence>
<evidence type="ECO:0000256" key="14">
    <source>
        <dbReference type="ARBA" id="ARBA00023157"/>
    </source>
</evidence>
<evidence type="ECO:0000256" key="1">
    <source>
        <dbReference type="ARBA" id="ARBA00001935"/>
    </source>
</evidence>
<dbReference type="FunFam" id="2.60.40.420:FF:000002">
    <property type="entry name" value="Hephaestin like 1"/>
    <property type="match status" value="1"/>
</dbReference>
<comment type="caution">
    <text evidence="19">The sequence shown here is derived from an EMBL/GenBank/DDBJ whole genome shotgun (WGS) entry which is preliminary data.</text>
</comment>
<keyword evidence="13" id="KW-0472">Membrane</keyword>
<feature type="chain" id="PRO_5018078169" description="ferroxidase" evidence="16">
    <location>
        <begin position="21"/>
        <end position="1108"/>
    </location>
</feature>
<evidence type="ECO:0000256" key="2">
    <source>
        <dbReference type="ARBA" id="ARBA00004167"/>
    </source>
</evidence>